<sequence>MTPISTISTNDRLALFGFGLFETLLITTRGALFVDLHWERMYRGAQILGLKMPDQQKWLLSIHDFVSQFSYPNPFALRITLSGGTPATNLPSQLLLHQRSIPYTPEQYSSGIKLHLLPYPRNEQSPLCQIKSTNYLENLLAKEEAVSNGCDEGLWLNTQGYLAEGTMSNLFFVKNKTLYTPALTSGCLPGTRRQIILDLARSNNIFTKEGFYTLNDLLSADEVFMTNSLMGLMPVQSLKGCSSFSVSLPHSKDSITRNLEHAYSNLIKEF</sequence>
<dbReference type="RefSeq" id="WP_092332029.1">
    <property type="nucleotide sequence ID" value="NZ_FNCP01000007.1"/>
</dbReference>
<dbReference type="GO" id="GO:0016829">
    <property type="term" value="F:lyase activity"/>
    <property type="evidence" value="ECO:0007669"/>
    <property type="project" value="UniProtKB-KW"/>
</dbReference>
<reference evidence="6" key="1">
    <citation type="submission" date="2016-10" db="EMBL/GenBank/DDBJ databases">
        <authorList>
            <person name="Varghese N."/>
            <person name="Submissions S."/>
        </authorList>
    </citation>
    <scope>NUCLEOTIDE SEQUENCE [LARGE SCALE GENOMIC DNA]</scope>
    <source>
        <strain evidence="6">DSM 8344</strain>
    </source>
</reference>
<dbReference type="InterPro" id="IPR050571">
    <property type="entry name" value="Class-IV_PLP-Dep_Aminotrnsfr"/>
</dbReference>
<dbReference type="FunFam" id="3.20.10.10:FF:000002">
    <property type="entry name" value="D-alanine aminotransferase"/>
    <property type="match status" value="1"/>
</dbReference>
<dbReference type="InterPro" id="IPR036038">
    <property type="entry name" value="Aminotransferase-like"/>
</dbReference>
<evidence type="ECO:0000256" key="4">
    <source>
        <dbReference type="SAM" id="Phobius"/>
    </source>
</evidence>
<organism evidence="5 6">
    <name type="scientific">Desulfosporosinus hippei DSM 8344</name>
    <dbReference type="NCBI Taxonomy" id="1121419"/>
    <lineage>
        <taxon>Bacteria</taxon>
        <taxon>Bacillati</taxon>
        <taxon>Bacillota</taxon>
        <taxon>Clostridia</taxon>
        <taxon>Eubacteriales</taxon>
        <taxon>Desulfitobacteriaceae</taxon>
        <taxon>Desulfosporosinus</taxon>
    </lineage>
</organism>
<dbReference type="CDD" id="cd00449">
    <property type="entry name" value="PLPDE_IV"/>
    <property type="match status" value="1"/>
</dbReference>
<dbReference type="STRING" id="1121419.SAMN05443529_10771"/>
<dbReference type="InterPro" id="IPR043131">
    <property type="entry name" value="BCAT-like_N"/>
</dbReference>
<evidence type="ECO:0000256" key="1">
    <source>
        <dbReference type="ARBA" id="ARBA00001933"/>
    </source>
</evidence>
<dbReference type="Gene3D" id="3.20.10.10">
    <property type="entry name" value="D-amino Acid Aminotransferase, subunit A, domain 2"/>
    <property type="match status" value="1"/>
</dbReference>
<gene>
    <name evidence="5" type="ORF">SAMN05443529_10771</name>
</gene>
<keyword evidence="4" id="KW-0472">Membrane</keyword>
<dbReference type="Proteomes" id="UP000198656">
    <property type="component" value="Unassembled WGS sequence"/>
</dbReference>
<dbReference type="InterPro" id="IPR043132">
    <property type="entry name" value="BCAT-like_C"/>
</dbReference>
<dbReference type="GO" id="GO:0008652">
    <property type="term" value="P:amino acid biosynthetic process"/>
    <property type="evidence" value="ECO:0007669"/>
    <property type="project" value="UniProtKB-ARBA"/>
</dbReference>
<evidence type="ECO:0000313" key="6">
    <source>
        <dbReference type="Proteomes" id="UP000198656"/>
    </source>
</evidence>
<keyword evidence="3" id="KW-0663">Pyridoxal phosphate</keyword>
<dbReference type="PANTHER" id="PTHR42743:SF11">
    <property type="entry name" value="AMINODEOXYCHORISMATE LYASE"/>
    <property type="match status" value="1"/>
</dbReference>
<keyword evidence="4" id="KW-1133">Transmembrane helix</keyword>
<evidence type="ECO:0000256" key="3">
    <source>
        <dbReference type="ARBA" id="ARBA00022898"/>
    </source>
</evidence>
<keyword evidence="5" id="KW-0456">Lyase</keyword>
<dbReference type="InterPro" id="IPR001544">
    <property type="entry name" value="Aminotrans_IV"/>
</dbReference>
<proteinExistence type="inferred from homology"/>
<comment type="similarity">
    <text evidence="2">Belongs to the class-IV pyridoxal-phosphate-dependent aminotransferase family.</text>
</comment>
<protein>
    <submittedName>
        <fullName evidence="5">4-amino-4-deoxychorismate lyase</fullName>
    </submittedName>
</protein>
<evidence type="ECO:0000256" key="2">
    <source>
        <dbReference type="ARBA" id="ARBA00009320"/>
    </source>
</evidence>
<dbReference type="AlphaFoldDB" id="A0A1G7XQY6"/>
<feature type="transmembrane region" description="Helical" evidence="4">
    <location>
        <begin position="13"/>
        <end position="34"/>
    </location>
</feature>
<keyword evidence="4" id="KW-0812">Transmembrane</keyword>
<dbReference type="PANTHER" id="PTHR42743">
    <property type="entry name" value="AMINO-ACID AMINOTRANSFERASE"/>
    <property type="match status" value="1"/>
</dbReference>
<dbReference type="SUPFAM" id="SSF56752">
    <property type="entry name" value="D-aminoacid aminotransferase-like PLP-dependent enzymes"/>
    <property type="match status" value="1"/>
</dbReference>
<comment type="cofactor">
    <cofactor evidence="1">
        <name>pyridoxal 5'-phosphate</name>
        <dbReference type="ChEBI" id="CHEBI:597326"/>
    </cofactor>
</comment>
<dbReference type="GO" id="GO:0046394">
    <property type="term" value="P:carboxylic acid biosynthetic process"/>
    <property type="evidence" value="ECO:0007669"/>
    <property type="project" value="UniProtKB-ARBA"/>
</dbReference>
<dbReference type="OrthoDB" id="9805628at2"/>
<keyword evidence="6" id="KW-1185">Reference proteome</keyword>
<name>A0A1G7XQY6_9FIRM</name>
<dbReference type="Pfam" id="PF01063">
    <property type="entry name" value="Aminotran_4"/>
    <property type="match status" value="1"/>
</dbReference>
<dbReference type="EMBL" id="FNCP01000007">
    <property type="protein sequence ID" value="SDG86597.1"/>
    <property type="molecule type" value="Genomic_DNA"/>
</dbReference>
<accession>A0A1G7XQY6</accession>
<evidence type="ECO:0000313" key="5">
    <source>
        <dbReference type="EMBL" id="SDG86597.1"/>
    </source>
</evidence>
<dbReference type="Gene3D" id="3.30.470.10">
    <property type="match status" value="1"/>
</dbReference>